<feature type="domain" description="Peptidase M16 N-terminal" evidence="10">
    <location>
        <begin position="530"/>
        <end position="637"/>
    </location>
</feature>
<dbReference type="PANTHER" id="PTHR43690">
    <property type="entry name" value="NARDILYSIN"/>
    <property type="match status" value="1"/>
</dbReference>
<dbReference type="Pfam" id="PF00675">
    <property type="entry name" value="Peptidase_M16"/>
    <property type="match status" value="2"/>
</dbReference>
<dbReference type="PANTHER" id="PTHR43690:SF17">
    <property type="entry name" value="PROTEIN YHJJ"/>
    <property type="match status" value="1"/>
</dbReference>
<dbReference type="Proteomes" id="UP001258994">
    <property type="component" value="Chromosome"/>
</dbReference>
<evidence type="ECO:0000256" key="9">
    <source>
        <dbReference type="SAM" id="SignalP"/>
    </source>
</evidence>
<keyword evidence="6" id="KW-0862">Zinc</keyword>
<dbReference type="InterPro" id="IPR050626">
    <property type="entry name" value="Peptidase_M16"/>
</dbReference>
<dbReference type="PROSITE" id="PS00143">
    <property type="entry name" value="INSULINASE"/>
    <property type="match status" value="1"/>
</dbReference>
<feature type="domain" description="Peptidase M16 C-terminal" evidence="11">
    <location>
        <begin position="673"/>
        <end position="851"/>
    </location>
</feature>
<dbReference type="SUPFAM" id="SSF63411">
    <property type="entry name" value="LuxS/MPP-like metallohydrolase"/>
    <property type="match status" value="4"/>
</dbReference>
<protein>
    <submittedName>
        <fullName evidence="12">Pitrilysin family protein</fullName>
    </submittedName>
</protein>
<organism evidence="12 13">
    <name type="scientific">Thalassotalea psychrophila</name>
    <dbReference type="NCBI Taxonomy" id="3065647"/>
    <lineage>
        <taxon>Bacteria</taxon>
        <taxon>Pseudomonadati</taxon>
        <taxon>Pseudomonadota</taxon>
        <taxon>Gammaproteobacteria</taxon>
        <taxon>Alteromonadales</taxon>
        <taxon>Colwelliaceae</taxon>
        <taxon>Thalassotalea</taxon>
    </lineage>
</organism>
<dbReference type="RefSeq" id="WP_348390278.1">
    <property type="nucleotide sequence ID" value="NZ_CP134145.1"/>
</dbReference>
<evidence type="ECO:0000256" key="1">
    <source>
        <dbReference type="ARBA" id="ARBA00001947"/>
    </source>
</evidence>
<evidence type="ECO:0000259" key="11">
    <source>
        <dbReference type="Pfam" id="PF05193"/>
    </source>
</evidence>
<evidence type="ECO:0000313" key="12">
    <source>
        <dbReference type="EMBL" id="WNC71143.1"/>
    </source>
</evidence>
<comment type="cofactor">
    <cofactor evidence="1">
        <name>Zn(2+)</name>
        <dbReference type="ChEBI" id="CHEBI:29105"/>
    </cofactor>
</comment>
<keyword evidence="9" id="KW-0732">Signal</keyword>
<keyword evidence="7" id="KW-0482">Metalloprotease</keyword>
<evidence type="ECO:0000256" key="7">
    <source>
        <dbReference type="ARBA" id="ARBA00023049"/>
    </source>
</evidence>
<keyword evidence="5" id="KW-0378">Hydrolase</keyword>
<dbReference type="InterPro" id="IPR011765">
    <property type="entry name" value="Pept_M16_N"/>
</dbReference>
<dbReference type="Pfam" id="PF05193">
    <property type="entry name" value="Peptidase_M16_C"/>
    <property type="match status" value="2"/>
</dbReference>
<sequence>MKFLKPTLLGLSVTIALGLSGCATNDNSTTGQNVQAEQLQSSPLTYVRTVEGIEEYTLENGLKVLLYPDPSQPKTLVNVTYRVGSVHEYYGETGMAHLLEHMLFKGSTNYKSIDKEFKKRGMGKNASTWLDRTNYFETFDANEDSLEWAIGMEADRMVNATFTEDDLKSEMTVVRNEMERGENSPFRMLMGRMASTAFLWHNYGNSTIGARSDVENFPFQRLREFYNKHYRPDNAVLTIAGRFDKDKTMALVEQKFGTIAKPENPIQPLYTVEPTQDGERSVNIRRVGDLPIVGLSYHTPSGLHPEHAALSILADVLGDGTRGRLQKALVEKGIATSASSFMFELKDSSQFLFFVEGSKDSDIAKIETELLTIVESLVKQPITQEEIDLTKAKLARQSEQAMRSVTGVGMALSEYIAKGDYRHAFYLRDLVAEVSVEQVQAAAEKYLIQSNRTTGRFIPTEKPVRAEIPAAPDLTEVLKDYKGKEVAAAGEVYDNTVANIKNRLVKSEWSEGTKVNVYPKKLRGEQVIISMHFPSGTAETLANKGVAIGFVGGMIKQGNANYSKEQIASKLDQLKSSISISTTLGSTNVSISTDKANLDATVKLLGELMAAPTFPENELEVMKRGAIAGIEQQRNDPSSVAGNSFRKELNNYPKGHPKAYMSLDDKIAAINALTVDEMASLYNSHTNINNGHISIVGDVNADQISEQLHAQLSSFVNDTPYEHIKISMKQVEGLVVSTETPDKANSQLYVINPITMDNRHEDYLALQIANTIFGGDSFSSRIGARIRVKEGYSYTVASGLQVNTLDKQGMYYALAISAPENMAGVIAAYKEEVERVVTDGFTETELEEAVKGFVSSRNRSWASDATIASILIGTSKKNEDLALYDEQIADVQKLTVEDINAAFNKYIGALDINIFKAGDFAKVAEQK</sequence>
<evidence type="ECO:0000256" key="4">
    <source>
        <dbReference type="ARBA" id="ARBA00022723"/>
    </source>
</evidence>
<gene>
    <name evidence="12" type="ORF">RGQ13_13550</name>
</gene>
<evidence type="ECO:0000256" key="5">
    <source>
        <dbReference type="ARBA" id="ARBA00022801"/>
    </source>
</evidence>
<dbReference type="InterPro" id="IPR007863">
    <property type="entry name" value="Peptidase_M16_C"/>
</dbReference>
<dbReference type="PROSITE" id="PS51257">
    <property type="entry name" value="PROKAR_LIPOPROTEIN"/>
    <property type="match status" value="1"/>
</dbReference>
<proteinExistence type="inferred from homology"/>
<evidence type="ECO:0000256" key="8">
    <source>
        <dbReference type="RuleBase" id="RU004447"/>
    </source>
</evidence>
<name>A0ABY9TS49_9GAMM</name>
<dbReference type="EMBL" id="CP134145">
    <property type="protein sequence ID" value="WNC71143.1"/>
    <property type="molecule type" value="Genomic_DNA"/>
</dbReference>
<dbReference type="Gene3D" id="3.30.830.10">
    <property type="entry name" value="Metalloenzyme, LuxS/M16 peptidase-like"/>
    <property type="match status" value="4"/>
</dbReference>
<evidence type="ECO:0000313" key="13">
    <source>
        <dbReference type="Proteomes" id="UP001258994"/>
    </source>
</evidence>
<keyword evidence="3" id="KW-0645">Protease</keyword>
<evidence type="ECO:0000256" key="6">
    <source>
        <dbReference type="ARBA" id="ARBA00022833"/>
    </source>
</evidence>
<feature type="chain" id="PRO_5046016453" evidence="9">
    <location>
        <begin position="26"/>
        <end position="927"/>
    </location>
</feature>
<keyword evidence="4" id="KW-0479">Metal-binding</keyword>
<evidence type="ECO:0000259" key="10">
    <source>
        <dbReference type="Pfam" id="PF00675"/>
    </source>
</evidence>
<accession>A0ABY9TS49</accession>
<dbReference type="InterPro" id="IPR001431">
    <property type="entry name" value="Pept_M16_Zn_BS"/>
</dbReference>
<reference evidence="13" key="1">
    <citation type="submission" date="2023-09" db="EMBL/GenBank/DDBJ databases">
        <authorList>
            <person name="Li S."/>
            <person name="Li X."/>
            <person name="Zhang C."/>
            <person name="Zhao Z."/>
        </authorList>
    </citation>
    <scope>NUCLEOTIDE SEQUENCE [LARGE SCALE GENOMIC DNA]</scope>
    <source>
        <strain evidence="13">SQ149</strain>
    </source>
</reference>
<keyword evidence="13" id="KW-1185">Reference proteome</keyword>
<evidence type="ECO:0000256" key="3">
    <source>
        <dbReference type="ARBA" id="ARBA00022670"/>
    </source>
</evidence>
<feature type="domain" description="Peptidase M16 N-terminal" evidence="10">
    <location>
        <begin position="64"/>
        <end position="209"/>
    </location>
</feature>
<comment type="similarity">
    <text evidence="2 8">Belongs to the peptidase M16 family.</text>
</comment>
<dbReference type="InterPro" id="IPR011249">
    <property type="entry name" value="Metalloenz_LuxS/M16"/>
</dbReference>
<feature type="signal peptide" evidence="9">
    <location>
        <begin position="1"/>
        <end position="25"/>
    </location>
</feature>
<feature type="domain" description="Peptidase M16 C-terminal" evidence="11">
    <location>
        <begin position="219"/>
        <end position="394"/>
    </location>
</feature>
<evidence type="ECO:0000256" key="2">
    <source>
        <dbReference type="ARBA" id="ARBA00007261"/>
    </source>
</evidence>